<dbReference type="Pfam" id="PF08402">
    <property type="entry name" value="TOBE_2"/>
    <property type="match status" value="1"/>
</dbReference>
<keyword evidence="7" id="KW-0472">Membrane</keyword>
<dbReference type="InterPro" id="IPR012340">
    <property type="entry name" value="NA-bd_OB-fold"/>
</dbReference>
<dbReference type="PROSITE" id="PS50928">
    <property type="entry name" value="ABC_TM1"/>
    <property type="match status" value="2"/>
</dbReference>
<evidence type="ECO:0000256" key="3">
    <source>
        <dbReference type="ARBA" id="ARBA00022692"/>
    </source>
</evidence>
<dbReference type="SUPFAM" id="SSF161098">
    <property type="entry name" value="MetI-like"/>
    <property type="match status" value="2"/>
</dbReference>
<dbReference type="PANTHER" id="PTHR43875">
    <property type="entry name" value="MALTODEXTRIN IMPORT ATP-BINDING PROTEIN MSMX"/>
    <property type="match status" value="1"/>
</dbReference>
<evidence type="ECO:0000256" key="1">
    <source>
        <dbReference type="ARBA" id="ARBA00004141"/>
    </source>
</evidence>
<dbReference type="Gene3D" id="2.40.50.140">
    <property type="entry name" value="Nucleic acid-binding proteins"/>
    <property type="match status" value="1"/>
</dbReference>
<proteinExistence type="predicted"/>
<keyword evidence="6" id="KW-1133">Transmembrane helix</keyword>
<dbReference type="AlphaFoldDB" id="A0A7R8WQ21"/>
<keyword evidence="5" id="KW-0067">ATP-binding</keyword>
<dbReference type="Gene3D" id="1.10.3720.10">
    <property type="entry name" value="MetI-like"/>
    <property type="match status" value="2"/>
</dbReference>
<dbReference type="SMART" id="SM00382">
    <property type="entry name" value="AAA"/>
    <property type="match status" value="1"/>
</dbReference>
<dbReference type="InterPro" id="IPR003593">
    <property type="entry name" value="AAA+_ATPase"/>
</dbReference>
<dbReference type="GO" id="GO:0043190">
    <property type="term" value="C:ATP-binding cassette (ABC) transporter complex"/>
    <property type="evidence" value="ECO:0007669"/>
    <property type="project" value="InterPro"/>
</dbReference>
<comment type="subcellular location">
    <subcellularLocation>
        <location evidence="1">Membrane</location>
        <topology evidence="1">Multi-pass membrane protein</topology>
    </subcellularLocation>
</comment>
<dbReference type="Gene3D" id="3.40.50.300">
    <property type="entry name" value="P-loop containing nucleotide triphosphate hydrolases"/>
    <property type="match status" value="1"/>
</dbReference>
<evidence type="ECO:0000256" key="2">
    <source>
        <dbReference type="ARBA" id="ARBA00022448"/>
    </source>
</evidence>
<dbReference type="Gene3D" id="2.40.50.100">
    <property type="match status" value="1"/>
</dbReference>
<dbReference type="InterPro" id="IPR047641">
    <property type="entry name" value="ABC_transpr_MalK/UgpC-like"/>
</dbReference>
<dbReference type="CDD" id="cd06261">
    <property type="entry name" value="TM_PBP2"/>
    <property type="match status" value="2"/>
</dbReference>
<dbReference type="PROSITE" id="PS50893">
    <property type="entry name" value="ABC_TRANSPORTER_2"/>
    <property type="match status" value="1"/>
</dbReference>
<dbReference type="Pfam" id="PF00005">
    <property type="entry name" value="ABC_tran"/>
    <property type="match status" value="1"/>
</dbReference>
<accession>A0A7R8WQ21</accession>
<evidence type="ECO:0000256" key="5">
    <source>
        <dbReference type="ARBA" id="ARBA00022840"/>
    </source>
</evidence>
<dbReference type="PANTHER" id="PTHR43875:SF1">
    <property type="entry name" value="OSMOPROTECTIVE COMPOUNDS UPTAKE ATP-BINDING PROTEIN GGTA"/>
    <property type="match status" value="1"/>
</dbReference>
<dbReference type="OrthoDB" id="5857200at2759"/>
<name>A0A7R8WQ21_9CRUS</name>
<reference evidence="8" key="1">
    <citation type="submission" date="2020-11" db="EMBL/GenBank/DDBJ databases">
        <authorList>
            <person name="Tran Van P."/>
        </authorList>
    </citation>
    <scope>NUCLEOTIDE SEQUENCE</scope>
</reference>
<keyword evidence="2" id="KW-0813">Transport</keyword>
<dbReference type="EMBL" id="OB665278">
    <property type="protein sequence ID" value="CAD7232888.1"/>
    <property type="molecule type" value="Genomic_DNA"/>
</dbReference>
<dbReference type="PROSITE" id="PS00211">
    <property type="entry name" value="ABC_TRANSPORTER_1"/>
    <property type="match status" value="1"/>
</dbReference>
<dbReference type="GO" id="GO:0005524">
    <property type="term" value="F:ATP binding"/>
    <property type="evidence" value="ECO:0007669"/>
    <property type="project" value="UniProtKB-KW"/>
</dbReference>
<keyword evidence="3" id="KW-0812">Transmembrane</keyword>
<dbReference type="GO" id="GO:0016887">
    <property type="term" value="F:ATP hydrolysis activity"/>
    <property type="evidence" value="ECO:0007669"/>
    <property type="project" value="InterPro"/>
</dbReference>
<organism evidence="8">
    <name type="scientific">Cyprideis torosa</name>
    <dbReference type="NCBI Taxonomy" id="163714"/>
    <lineage>
        <taxon>Eukaryota</taxon>
        <taxon>Metazoa</taxon>
        <taxon>Ecdysozoa</taxon>
        <taxon>Arthropoda</taxon>
        <taxon>Crustacea</taxon>
        <taxon>Oligostraca</taxon>
        <taxon>Ostracoda</taxon>
        <taxon>Podocopa</taxon>
        <taxon>Podocopida</taxon>
        <taxon>Cytherocopina</taxon>
        <taxon>Cytheroidea</taxon>
        <taxon>Cytherideidae</taxon>
        <taxon>Cyprideis</taxon>
    </lineage>
</organism>
<dbReference type="InterPro" id="IPR017871">
    <property type="entry name" value="ABC_transporter-like_CS"/>
</dbReference>
<evidence type="ECO:0000256" key="4">
    <source>
        <dbReference type="ARBA" id="ARBA00022741"/>
    </source>
</evidence>
<evidence type="ECO:0000256" key="6">
    <source>
        <dbReference type="ARBA" id="ARBA00022989"/>
    </source>
</evidence>
<dbReference type="FunFam" id="3.40.50.300:FF:000042">
    <property type="entry name" value="Maltose/maltodextrin ABC transporter, ATP-binding protein"/>
    <property type="match status" value="1"/>
</dbReference>
<gene>
    <name evidence="8" type="ORF">CTOB1V02_LOCUS10713</name>
</gene>
<dbReference type="InterPro" id="IPR003439">
    <property type="entry name" value="ABC_transporter-like_ATP-bd"/>
</dbReference>
<dbReference type="SUPFAM" id="SSF50331">
    <property type="entry name" value="MOP-like"/>
    <property type="match status" value="1"/>
</dbReference>
<dbReference type="InterPro" id="IPR008995">
    <property type="entry name" value="Mo/tungstate-bd_C_term_dom"/>
</dbReference>
<dbReference type="InterPro" id="IPR013611">
    <property type="entry name" value="Transp-assoc_OB_typ2"/>
</dbReference>
<evidence type="ECO:0000256" key="7">
    <source>
        <dbReference type="ARBA" id="ARBA00023136"/>
    </source>
</evidence>
<dbReference type="GO" id="GO:0022857">
    <property type="term" value="F:transmembrane transporter activity"/>
    <property type="evidence" value="ECO:0007669"/>
    <property type="project" value="InterPro"/>
</dbReference>
<keyword evidence="4" id="KW-0547">Nucleotide-binding</keyword>
<dbReference type="InterPro" id="IPR000515">
    <property type="entry name" value="MetI-like"/>
</dbReference>
<dbReference type="Pfam" id="PF00528">
    <property type="entry name" value="BPD_transp_1"/>
    <property type="match status" value="2"/>
</dbReference>
<dbReference type="SUPFAM" id="SSF52540">
    <property type="entry name" value="P-loop containing nucleoside triphosphate hydrolases"/>
    <property type="match status" value="1"/>
</dbReference>
<evidence type="ECO:0000313" key="8">
    <source>
        <dbReference type="EMBL" id="CAD7232888.1"/>
    </source>
</evidence>
<protein>
    <submittedName>
        <fullName evidence="8">Uncharacterized protein</fullName>
    </submittedName>
</protein>
<sequence>MLVIIVAGIGLIPKEYGEAAEVFGASRWQAFRRITLPLLRPSLQTALILRVIMAFEVFAVVSALSGTTFPVLMGETYRYQFDLQDGSVAAAIAMVILAISIVFTLFFIRVLRGITDALVNSILVASVTMVMSILIGAPAGYALSRFDFRGKEVFRVLVLMTRAFPLPLLALPLAVMFIRTGLDDTIFGLALVHTTLAMPFAILITFSLFSGIPIELEEAAWTLGCNRLQAFRKALHSIDMEIQDQEFMVLLGASGCGKSTLLRIIAGLETQSEGEVWIGGKRVDHLSPRDRGIAMVFQNYAVFPHLTVFENIAFGLRMKKLDDKIVKERVERNAELMHITPQLQRYSGQLSGGQRQRVAVARALAMEPDVILMDEPLSNLDALLRMEMRAELKGILAASKTTTIYVTHDQVEAMSLADRISIMHQGHMVQSTDPVEVYRNPATRFVGSFIGNPPMNFLAANPVGKGQWQVAGKIFDGPETDKKIEFAIRPEDLVETEQGLEATVRVVEPLGAHTLVTCDVDRQLFRAILDSRSDVKAGDVLYLSPQQERIRWYDTETDLAV</sequence>
<dbReference type="InterPro" id="IPR035906">
    <property type="entry name" value="MetI-like_sf"/>
</dbReference>
<dbReference type="InterPro" id="IPR027417">
    <property type="entry name" value="P-loop_NTPase"/>
</dbReference>